<feature type="transmembrane region" description="Helical" evidence="11">
    <location>
        <begin position="36"/>
        <end position="54"/>
    </location>
</feature>
<evidence type="ECO:0000256" key="1">
    <source>
        <dbReference type="ARBA" id="ARBA00004651"/>
    </source>
</evidence>
<feature type="transmembrane region" description="Helical" evidence="11">
    <location>
        <begin position="110"/>
        <end position="133"/>
    </location>
</feature>
<keyword evidence="6 11" id="KW-1133">Transmembrane helix</keyword>
<dbReference type="GO" id="GO:0008495">
    <property type="term" value="F:protoheme IX farnesyltransferase activity"/>
    <property type="evidence" value="ECO:0007669"/>
    <property type="project" value="InterPro"/>
</dbReference>
<evidence type="ECO:0000256" key="7">
    <source>
        <dbReference type="ARBA" id="ARBA00023133"/>
    </source>
</evidence>
<dbReference type="AlphaFoldDB" id="A0A382CT02"/>
<dbReference type="GO" id="GO:0006783">
    <property type="term" value="P:heme biosynthetic process"/>
    <property type="evidence" value="ECO:0007669"/>
    <property type="project" value="UniProtKB-KW"/>
</dbReference>
<gene>
    <name evidence="12" type="ORF">METZ01_LOCUS181287</name>
</gene>
<keyword evidence="3" id="KW-1003">Cell membrane</keyword>
<evidence type="ECO:0000256" key="11">
    <source>
        <dbReference type="SAM" id="Phobius"/>
    </source>
</evidence>
<dbReference type="NCBIfam" id="NF003349">
    <property type="entry name" value="PRK04375.1-2"/>
    <property type="match status" value="1"/>
</dbReference>
<proteinExistence type="inferred from homology"/>
<accession>A0A382CT02</accession>
<evidence type="ECO:0000256" key="9">
    <source>
        <dbReference type="ARBA" id="ARBA00040810"/>
    </source>
</evidence>
<dbReference type="PROSITE" id="PS00943">
    <property type="entry name" value="UBIA"/>
    <property type="match status" value="1"/>
</dbReference>
<feature type="transmembrane region" description="Helical" evidence="11">
    <location>
        <begin position="60"/>
        <end position="78"/>
    </location>
</feature>
<feature type="transmembrane region" description="Helical" evidence="11">
    <location>
        <begin position="85"/>
        <end position="104"/>
    </location>
</feature>
<dbReference type="Gene3D" id="1.10.357.140">
    <property type="entry name" value="UbiA prenyltransferase"/>
    <property type="match status" value="1"/>
</dbReference>
<feature type="transmembrane region" description="Helical" evidence="11">
    <location>
        <begin position="154"/>
        <end position="172"/>
    </location>
</feature>
<dbReference type="NCBIfam" id="TIGR01473">
    <property type="entry name" value="cyoE_ctaB"/>
    <property type="match status" value="1"/>
</dbReference>
<dbReference type="PANTHER" id="PTHR43448">
    <property type="entry name" value="PROTOHEME IX FARNESYLTRANSFERASE, MITOCHONDRIAL"/>
    <property type="match status" value="1"/>
</dbReference>
<keyword evidence="7" id="KW-0350">Heme biosynthesis</keyword>
<dbReference type="GO" id="GO:0005886">
    <property type="term" value="C:plasma membrane"/>
    <property type="evidence" value="ECO:0007669"/>
    <property type="project" value="UniProtKB-SubCell"/>
</dbReference>
<dbReference type="EMBL" id="UINC01035665">
    <property type="protein sequence ID" value="SVB28433.1"/>
    <property type="molecule type" value="Genomic_DNA"/>
</dbReference>
<evidence type="ECO:0000256" key="3">
    <source>
        <dbReference type="ARBA" id="ARBA00022475"/>
    </source>
</evidence>
<evidence type="ECO:0000256" key="5">
    <source>
        <dbReference type="ARBA" id="ARBA00022692"/>
    </source>
</evidence>
<dbReference type="Pfam" id="PF01040">
    <property type="entry name" value="UbiA"/>
    <property type="match status" value="1"/>
</dbReference>
<evidence type="ECO:0000256" key="4">
    <source>
        <dbReference type="ARBA" id="ARBA00022679"/>
    </source>
</evidence>
<evidence type="ECO:0000256" key="2">
    <source>
        <dbReference type="ARBA" id="ARBA00004919"/>
    </source>
</evidence>
<dbReference type="CDD" id="cd13957">
    <property type="entry name" value="PT_UbiA_Cox10"/>
    <property type="match status" value="1"/>
</dbReference>
<feature type="transmembrane region" description="Helical" evidence="11">
    <location>
        <begin position="178"/>
        <end position="196"/>
    </location>
</feature>
<dbReference type="InterPro" id="IPR030470">
    <property type="entry name" value="UbiA_prenylTrfase_CS"/>
</dbReference>
<comment type="pathway">
    <text evidence="2">Porphyrin-containing compound metabolism; heme O biosynthesis; heme O from protoheme: step 1/1.</text>
</comment>
<evidence type="ECO:0000256" key="10">
    <source>
        <dbReference type="ARBA" id="ARBA00042475"/>
    </source>
</evidence>
<evidence type="ECO:0000256" key="8">
    <source>
        <dbReference type="ARBA" id="ARBA00023136"/>
    </source>
</evidence>
<dbReference type="InterPro" id="IPR006369">
    <property type="entry name" value="Protohaem_IX_farnesylTrfase"/>
</dbReference>
<dbReference type="InterPro" id="IPR000537">
    <property type="entry name" value="UbiA_prenyltransferase"/>
</dbReference>
<evidence type="ECO:0000256" key="6">
    <source>
        <dbReference type="ARBA" id="ARBA00022989"/>
    </source>
</evidence>
<keyword evidence="8 11" id="KW-0472">Membrane</keyword>
<dbReference type="PANTHER" id="PTHR43448:SF7">
    <property type="entry name" value="4-HYDROXYBENZOATE SOLANESYLTRANSFERASE"/>
    <property type="match status" value="1"/>
</dbReference>
<feature type="non-terminal residue" evidence="12">
    <location>
        <position position="1"/>
    </location>
</feature>
<organism evidence="12">
    <name type="scientific">marine metagenome</name>
    <dbReference type="NCBI Taxonomy" id="408172"/>
    <lineage>
        <taxon>unclassified sequences</taxon>
        <taxon>metagenomes</taxon>
        <taxon>ecological metagenomes</taxon>
    </lineage>
</organism>
<protein>
    <recommendedName>
        <fullName evidence="9">Protoheme IX farnesyltransferase</fullName>
    </recommendedName>
    <alternativeName>
        <fullName evidence="10">Heme B farnesyltransferase</fullName>
    </alternativeName>
</protein>
<keyword evidence="5 11" id="KW-0812">Transmembrane</keyword>
<keyword evidence="4" id="KW-0808">Transferase</keyword>
<feature type="transmembrane region" description="Helical" evidence="11">
    <location>
        <begin position="217"/>
        <end position="234"/>
    </location>
</feature>
<dbReference type="InterPro" id="IPR044878">
    <property type="entry name" value="UbiA_sf"/>
</dbReference>
<name>A0A382CT02_9ZZZZ</name>
<reference evidence="12" key="1">
    <citation type="submission" date="2018-05" db="EMBL/GenBank/DDBJ databases">
        <authorList>
            <person name="Lanie J.A."/>
            <person name="Ng W.-L."/>
            <person name="Kazmierczak K.M."/>
            <person name="Andrzejewski T.M."/>
            <person name="Davidsen T.M."/>
            <person name="Wayne K.J."/>
            <person name="Tettelin H."/>
            <person name="Glass J.I."/>
            <person name="Rusch D."/>
            <person name="Podicherti R."/>
            <person name="Tsui H.-C.T."/>
            <person name="Winkler M.E."/>
        </authorList>
    </citation>
    <scope>NUCLEOTIDE SEQUENCE</scope>
</reference>
<evidence type="ECO:0000313" key="12">
    <source>
        <dbReference type="EMBL" id="SVB28433.1"/>
    </source>
</evidence>
<sequence>GAAGALNMWYESDLDSLMTRTCLRPIPTGKLTRNQALAFGILSSLISVIALYIFSNLIAATLLAITILFYVFIYTIWLKRKTPQNIVIGGASGALPPVIGWAIATNGIALEPIILFLIIFIWTPSHFWALSLYKSEDYRKARIPMLPIISGVRTTKLNIFIYAMILFPIAISPFFLDYFGLIYLIFAVALSGYYVFISYKLFKEKNSTVEKKLASKLFNYSIFYLFMIFTSILIDKII</sequence>
<dbReference type="HAMAP" id="MF_00154">
    <property type="entry name" value="CyoE_CtaB"/>
    <property type="match status" value="1"/>
</dbReference>
<comment type="subcellular location">
    <subcellularLocation>
        <location evidence="1">Cell membrane</location>
        <topology evidence="1">Multi-pass membrane protein</topology>
    </subcellularLocation>
</comment>